<protein>
    <submittedName>
        <fullName evidence="2">Uncharacterized protein</fullName>
    </submittedName>
</protein>
<dbReference type="EMBL" id="OZ034822">
    <property type="protein sequence ID" value="CAL1413846.1"/>
    <property type="molecule type" value="Genomic_DNA"/>
</dbReference>
<sequence length="86" mass="9855">MWVGVVGYDMTFLIMIITGALRDNFSVLHYVLVAFFFLLLFLYGSRRVIWSRLCQKLLKIIGALLKAQEDRLCFTIGLDTMIHPGA</sequence>
<accession>A0AAV2GSU5</accession>
<reference evidence="2 3" key="1">
    <citation type="submission" date="2024-04" db="EMBL/GenBank/DDBJ databases">
        <authorList>
            <person name="Fracassetti M."/>
        </authorList>
    </citation>
    <scope>NUCLEOTIDE SEQUENCE [LARGE SCALE GENOMIC DNA]</scope>
</reference>
<dbReference type="Proteomes" id="UP001497516">
    <property type="component" value="Chromosome 9"/>
</dbReference>
<keyword evidence="1" id="KW-1133">Transmembrane helix</keyword>
<dbReference type="AlphaFoldDB" id="A0AAV2GSU5"/>
<proteinExistence type="predicted"/>
<gene>
    <name evidence="2" type="ORF">LTRI10_LOCUS53045</name>
</gene>
<name>A0AAV2GSU5_9ROSI</name>
<keyword evidence="1" id="KW-0812">Transmembrane</keyword>
<evidence type="ECO:0000313" key="3">
    <source>
        <dbReference type="Proteomes" id="UP001497516"/>
    </source>
</evidence>
<keyword evidence="3" id="KW-1185">Reference proteome</keyword>
<evidence type="ECO:0000313" key="2">
    <source>
        <dbReference type="EMBL" id="CAL1413846.1"/>
    </source>
</evidence>
<feature type="transmembrane region" description="Helical" evidence="1">
    <location>
        <begin position="27"/>
        <end position="43"/>
    </location>
</feature>
<evidence type="ECO:0000256" key="1">
    <source>
        <dbReference type="SAM" id="Phobius"/>
    </source>
</evidence>
<organism evidence="2 3">
    <name type="scientific">Linum trigynum</name>
    <dbReference type="NCBI Taxonomy" id="586398"/>
    <lineage>
        <taxon>Eukaryota</taxon>
        <taxon>Viridiplantae</taxon>
        <taxon>Streptophyta</taxon>
        <taxon>Embryophyta</taxon>
        <taxon>Tracheophyta</taxon>
        <taxon>Spermatophyta</taxon>
        <taxon>Magnoliopsida</taxon>
        <taxon>eudicotyledons</taxon>
        <taxon>Gunneridae</taxon>
        <taxon>Pentapetalae</taxon>
        <taxon>rosids</taxon>
        <taxon>fabids</taxon>
        <taxon>Malpighiales</taxon>
        <taxon>Linaceae</taxon>
        <taxon>Linum</taxon>
    </lineage>
</organism>
<keyword evidence="1" id="KW-0472">Membrane</keyword>